<comment type="similarity">
    <text evidence="3">Belongs to the peptidase C56 family. HSP31-like subfamily.</text>
</comment>
<feature type="non-terminal residue" evidence="5">
    <location>
        <position position="281"/>
    </location>
</feature>
<dbReference type="AlphaFoldDB" id="A0A0R2PI78"/>
<evidence type="ECO:0000256" key="1">
    <source>
        <dbReference type="ARBA" id="ARBA00023016"/>
    </source>
</evidence>
<accession>A0A0R2PI78</accession>
<dbReference type="PANTHER" id="PTHR48094:SF11">
    <property type="entry name" value="GLUTATHIONE-INDEPENDENT GLYOXALASE HSP31-RELATED"/>
    <property type="match status" value="1"/>
</dbReference>
<dbReference type="GO" id="GO:0005737">
    <property type="term" value="C:cytoplasm"/>
    <property type="evidence" value="ECO:0007669"/>
    <property type="project" value="TreeGrafter"/>
</dbReference>
<dbReference type="InterPro" id="IPR029062">
    <property type="entry name" value="Class_I_gatase-like"/>
</dbReference>
<feature type="domain" description="DJ-1/PfpI" evidence="4">
    <location>
        <begin position="71"/>
        <end position="213"/>
    </location>
</feature>
<evidence type="ECO:0000256" key="3">
    <source>
        <dbReference type="ARBA" id="ARBA00038493"/>
    </source>
</evidence>
<keyword evidence="1" id="KW-0346">Stress response</keyword>
<gene>
    <name evidence="5" type="ORF">ABR63_03265</name>
</gene>
<dbReference type="GO" id="GO:0019243">
    <property type="term" value="P:methylglyoxal catabolic process to D-lactate via S-lactoyl-glutathione"/>
    <property type="evidence" value="ECO:0007669"/>
    <property type="project" value="TreeGrafter"/>
</dbReference>
<dbReference type="Pfam" id="PF01965">
    <property type="entry name" value="DJ-1_PfpI"/>
    <property type="match status" value="1"/>
</dbReference>
<protein>
    <submittedName>
        <fullName evidence="5">Thiamine biosynthesis protein ThiJ</fullName>
    </submittedName>
</protein>
<evidence type="ECO:0000313" key="5">
    <source>
        <dbReference type="EMBL" id="KRO37733.1"/>
    </source>
</evidence>
<dbReference type="EMBL" id="LIAV01000389">
    <property type="protein sequence ID" value="KRO37733.1"/>
    <property type="molecule type" value="Genomic_DNA"/>
</dbReference>
<reference evidence="6" key="1">
    <citation type="submission" date="2015-10" db="EMBL/GenBank/DDBJ databases">
        <title>Metagenome-Assembled Genomes uncover a global brackish microbiome.</title>
        <authorList>
            <person name="Hugerth L.W."/>
            <person name="Larsson J."/>
            <person name="Alneberg J."/>
            <person name="Lindh M.V."/>
            <person name="Legrand C."/>
            <person name="Pinhassi J."/>
            <person name="Andersson A."/>
        </authorList>
    </citation>
    <scope>NUCLEOTIDE SEQUENCE [LARGE SCALE GENOMIC DNA]</scope>
</reference>
<dbReference type="GO" id="GO:0019172">
    <property type="term" value="F:glyoxalase III activity"/>
    <property type="evidence" value="ECO:0007669"/>
    <property type="project" value="TreeGrafter"/>
</dbReference>
<name>A0A0R2PI78_9GAMM</name>
<dbReference type="PANTHER" id="PTHR48094">
    <property type="entry name" value="PROTEIN/NUCLEIC ACID DEGLYCASE DJ-1-RELATED"/>
    <property type="match status" value="1"/>
</dbReference>
<organism evidence="5 6">
    <name type="scientific">SAR86 cluster bacterium BACL1 MAG-120920-bin57</name>
    <dbReference type="NCBI Taxonomy" id="1655571"/>
    <lineage>
        <taxon>Bacteria</taxon>
        <taxon>Pseudomonadati</taxon>
        <taxon>Pseudomonadota</taxon>
        <taxon>Gammaproteobacteria</taxon>
        <taxon>SAR86 cluster</taxon>
    </lineage>
</organism>
<dbReference type="SUPFAM" id="SSF52317">
    <property type="entry name" value="Class I glutamine amidotransferase-like"/>
    <property type="match status" value="1"/>
</dbReference>
<dbReference type="Gene3D" id="3.40.50.880">
    <property type="match status" value="1"/>
</dbReference>
<evidence type="ECO:0000259" key="4">
    <source>
        <dbReference type="Pfam" id="PF01965"/>
    </source>
</evidence>
<proteinExistence type="inferred from homology"/>
<sequence length="281" mass="30428">MKAKLIKIVGGIALGVALLVLALPTIVHKAGLHPEYNGEAVQLPAGKRALIIATNQAVLSAPGETTGDATGVMASEMTHPYYRFLDAGMQVDLASIKGGKIPVDPQTINWLLKTPEDDRFLADPAFLAKVENSMRIDDVDFTQYDIIFMAGGFGAAYDLGYSPVLAEKISEAYYASNEPVIGGVCHGVLGLINAKDRDGKSLIAGRRMTGVTDKQIKELGIIEITPQHPETELRKAGVIFESNTRFMDFLATLVVVDDEERFVTGQNQNSGRETAHRMLEL</sequence>
<evidence type="ECO:0000256" key="2">
    <source>
        <dbReference type="ARBA" id="ARBA00023239"/>
    </source>
</evidence>
<dbReference type="InterPro" id="IPR002818">
    <property type="entry name" value="DJ-1/PfpI"/>
</dbReference>
<keyword evidence="2" id="KW-0456">Lyase</keyword>
<dbReference type="InterPro" id="IPR050325">
    <property type="entry name" value="Prot/Nucl_acid_deglycase"/>
</dbReference>
<dbReference type="CDD" id="cd03141">
    <property type="entry name" value="GATase1_Hsp31_like"/>
    <property type="match status" value="1"/>
</dbReference>
<comment type="caution">
    <text evidence="5">The sequence shown here is derived from an EMBL/GenBank/DDBJ whole genome shotgun (WGS) entry which is preliminary data.</text>
</comment>
<evidence type="ECO:0000313" key="6">
    <source>
        <dbReference type="Proteomes" id="UP000050874"/>
    </source>
</evidence>
<dbReference type="Proteomes" id="UP000050874">
    <property type="component" value="Unassembled WGS sequence"/>
</dbReference>